<sequence>MQAWNIQYTKQAERQLKRLSPDVETRIRSFMENRVAKLEAPQVIAKKLSGAYEDRIRYRVGDYRVICRIEDHLLLILVVEVAHRREVYR</sequence>
<dbReference type="PANTHER" id="PTHR35601">
    <property type="entry name" value="TOXIN RELE"/>
    <property type="match status" value="1"/>
</dbReference>
<dbReference type="eggNOG" id="COG2026">
    <property type="taxonomic scope" value="Bacteria"/>
</dbReference>
<dbReference type="RefSeq" id="WP_014264552.1">
    <property type="nucleotide sequence ID" value="NC_016631.1"/>
</dbReference>
<dbReference type="PANTHER" id="PTHR35601:SF1">
    <property type="entry name" value="TOXIN RELE"/>
    <property type="match status" value="1"/>
</dbReference>
<dbReference type="NCBIfam" id="TIGR02385">
    <property type="entry name" value="RelE_StbE"/>
    <property type="match status" value="1"/>
</dbReference>
<dbReference type="InterPro" id="IPR007712">
    <property type="entry name" value="RelE/ParE_toxin"/>
</dbReference>
<dbReference type="InterPro" id="IPR035093">
    <property type="entry name" value="RelE/ParE_toxin_dom_sf"/>
</dbReference>
<evidence type="ECO:0000313" key="3">
    <source>
        <dbReference type="EMBL" id="AEU35672.1"/>
    </source>
</evidence>
<name>G8NZ20_GRAMM</name>
<gene>
    <name evidence="3" type="ordered locus">AciX8_1329</name>
</gene>
<reference evidence="3 4" key="1">
    <citation type="submission" date="2011-11" db="EMBL/GenBank/DDBJ databases">
        <title>Complete sequence of Granulicella mallensis MP5ACTX8.</title>
        <authorList>
            <consortium name="US DOE Joint Genome Institute"/>
            <person name="Lucas S."/>
            <person name="Copeland A."/>
            <person name="Lapidus A."/>
            <person name="Cheng J.-F."/>
            <person name="Goodwin L."/>
            <person name="Pitluck S."/>
            <person name="Peters L."/>
            <person name="Lu M."/>
            <person name="Detter J.C."/>
            <person name="Han C."/>
            <person name="Tapia R."/>
            <person name="Land M."/>
            <person name="Hauser L."/>
            <person name="Kyrpides N."/>
            <person name="Ivanova N."/>
            <person name="Mikhailova N."/>
            <person name="Pagani I."/>
            <person name="Rawat S."/>
            <person name="Mannisto M."/>
            <person name="Haggblom M."/>
            <person name="Woyke T."/>
        </authorList>
    </citation>
    <scope>NUCLEOTIDE SEQUENCE [LARGE SCALE GENOMIC DNA]</scope>
    <source>
        <strain evidence="4">ATCC BAA-1857 / DSM 23137 / MP5ACTX8</strain>
    </source>
</reference>
<dbReference type="OrthoDB" id="9805098at2"/>
<dbReference type="STRING" id="682795.AciX8_1329"/>
<accession>G8NZ20</accession>
<keyword evidence="4" id="KW-1185">Reference proteome</keyword>
<evidence type="ECO:0000256" key="2">
    <source>
        <dbReference type="ARBA" id="ARBA00022649"/>
    </source>
</evidence>
<dbReference type="SUPFAM" id="SSF143011">
    <property type="entry name" value="RelE-like"/>
    <property type="match status" value="1"/>
</dbReference>
<dbReference type="Proteomes" id="UP000007113">
    <property type="component" value="Chromosome"/>
</dbReference>
<evidence type="ECO:0000256" key="1">
    <source>
        <dbReference type="ARBA" id="ARBA00006226"/>
    </source>
</evidence>
<dbReference type="HOGENOM" id="CLU_155761_1_1_0"/>
<keyword evidence="2" id="KW-1277">Toxin-antitoxin system</keyword>
<dbReference type="Pfam" id="PF05016">
    <property type="entry name" value="ParE_toxin"/>
    <property type="match status" value="1"/>
</dbReference>
<proteinExistence type="inferred from homology"/>
<comment type="similarity">
    <text evidence="1">Belongs to the RelE toxin family.</text>
</comment>
<dbReference type="AlphaFoldDB" id="G8NZ20"/>
<organism evidence="3 4">
    <name type="scientific">Granulicella mallensis (strain ATCC BAA-1857 / DSM 23137 / MP5ACTX8)</name>
    <dbReference type="NCBI Taxonomy" id="682795"/>
    <lineage>
        <taxon>Bacteria</taxon>
        <taxon>Pseudomonadati</taxon>
        <taxon>Acidobacteriota</taxon>
        <taxon>Terriglobia</taxon>
        <taxon>Terriglobales</taxon>
        <taxon>Acidobacteriaceae</taxon>
        <taxon>Granulicella</taxon>
    </lineage>
</organism>
<dbReference type="KEGG" id="gma:AciX8_1329"/>
<protein>
    <submittedName>
        <fullName evidence="3">Addiction module toxin, RelE/StbE family</fullName>
    </submittedName>
</protein>
<dbReference type="Gene3D" id="3.30.2310.20">
    <property type="entry name" value="RelE-like"/>
    <property type="match status" value="1"/>
</dbReference>
<evidence type="ECO:0000313" key="4">
    <source>
        <dbReference type="Proteomes" id="UP000007113"/>
    </source>
</evidence>
<dbReference type="EMBL" id="CP003130">
    <property type="protein sequence ID" value="AEU35672.1"/>
    <property type="molecule type" value="Genomic_DNA"/>
</dbReference>